<keyword evidence="5 12" id="KW-0378">Hydrolase</keyword>
<evidence type="ECO:0000256" key="3">
    <source>
        <dbReference type="ARBA" id="ARBA00022723"/>
    </source>
</evidence>
<comment type="similarity">
    <text evidence="2 11 12">Belongs to the RPAP2 family.</text>
</comment>
<keyword evidence="8 12" id="KW-0539">Nucleus</keyword>
<dbReference type="GO" id="GO:0005634">
    <property type="term" value="C:nucleus"/>
    <property type="evidence" value="ECO:0007669"/>
    <property type="project" value="UniProtKB-SubCell"/>
</dbReference>
<keyword evidence="4 12" id="KW-0863">Zinc-finger</keyword>
<evidence type="ECO:0000313" key="14">
    <source>
        <dbReference type="EMBL" id="CEK65156.1"/>
    </source>
</evidence>
<dbReference type="PROSITE" id="PS51479">
    <property type="entry name" value="ZF_RTR1"/>
    <property type="match status" value="1"/>
</dbReference>
<proteinExistence type="inferred from homology"/>
<evidence type="ECO:0000256" key="8">
    <source>
        <dbReference type="ARBA" id="ARBA00023242"/>
    </source>
</evidence>
<feature type="domain" description="RTR1-type" evidence="13">
    <location>
        <begin position="44"/>
        <end position="127"/>
    </location>
</feature>
<evidence type="ECO:0000256" key="2">
    <source>
        <dbReference type="ARBA" id="ARBA00005676"/>
    </source>
</evidence>
<evidence type="ECO:0000256" key="11">
    <source>
        <dbReference type="PROSITE-ProRule" id="PRU00812"/>
    </source>
</evidence>
<dbReference type="AlphaFoldDB" id="A0A0B6ZB40"/>
<evidence type="ECO:0000256" key="5">
    <source>
        <dbReference type="ARBA" id="ARBA00022801"/>
    </source>
</evidence>
<evidence type="ECO:0000256" key="4">
    <source>
        <dbReference type="ARBA" id="ARBA00022771"/>
    </source>
</evidence>
<comment type="catalytic activity">
    <reaction evidence="9 12">
        <text>O-phospho-L-seryl-[protein] + H2O = L-seryl-[protein] + phosphate</text>
        <dbReference type="Rhea" id="RHEA:20629"/>
        <dbReference type="Rhea" id="RHEA-COMP:9863"/>
        <dbReference type="Rhea" id="RHEA-COMP:11604"/>
        <dbReference type="ChEBI" id="CHEBI:15377"/>
        <dbReference type="ChEBI" id="CHEBI:29999"/>
        <dbReference type="ChEBI" id="CHEBI:43474"/>
        <dbReference type="ChEBI" id="CHEBI:83421"/>
        <dbReference type="EC" id="3.1.3.16"/>
    </reaction>
</comment>
<keyword evidence="3 12" id="KW-0479">Metal-binding</keyword>
<evidence type="ECO:0000256" key="1">
    <source>
        <dbReference type="ARBA" id="ARBA00004123"/>
    </source>
</evidence>
<comment type="subcellular location">
    <subcellularLocation>
        <location evidence="1 12">Nucleus</location>
    </subcellularLocation>
</comment>
<sequence length="446" mass="50504">MANNMNNIKKQEQTIRNRVQCEEKAFHIVHNLIDSKVDASYLIKCAQWISREHYNDVTEERAITFLCGYPLCDNTLKDIPKKQYHISTRTNKVYDISERKNFCSNKCLKCSKHYSNQISESPLWMRGKESTVEIKLLPHTEIRGIVGTEVVGISPQRILEDEVKQLKELDLRSAPSGRKSDKTKMKSSSIVNKTANAVTEEENNFNSLQISVENKNGLNVEKDKESDASVDEKTLELRQVVEEKITSEHRLSDAYTENKSKGSTLLHKEDSQIAKQELSCININNNVATTVKQNKHNGTNSVIEIDKSSLQKNIPTVSELDQSQEEERKMNHLMKLLSNRKAVLSGMVDVVTTVPIYSSGTVEIPQAVSEKPEMVSVNNTVIQPFPNQNLSETSQVYPIQSSSETLVDKMSSKDKKMSSRKPKFVSKSPLENIASIIKTWITEETL</sequence>
<dbReference type="Gene3D" id="1.25.40.820">
    <property type="match status" value="1"/>
</dbReference>
<dbReference type="Pfam" id="PF04181">
    <property type="entry name" value="RPAP2_Rtr1"/>
    <property type="match status" value="1"/>
</dbReference>
<dbReference type="GO" id="GO:0005737">
    <property type="term" value="C:cytoplasm"/>
    <property type="evidence" value="ECO:0007669"/>
    <property type="project" value="TreeGrafter"/>
</dbReference>
<comment type="function">
    <text evidence="12">Putative RNA polymerase II subunit B1 C-terminal domain (CTD) phosphatase involved in RNA polymerase II transcription regulation.</text>
</comment>
<dbReference type="EC" id="3.1.3.16" evidence="12"/>
<dbReference type="GO" id="GO:0043175">
    <property type="term" value="F:RNA polymerase core enzyme binding"/>
    <property type="evidence" value="ECO:0007669"/>
    <property type="project" value="UniProtKB-UniRule"/>
</dbReference>
<dbReference type="PANTHER" id="PTHR14732:SF0">
    <property type="entry name" value="RNA POLYMERASE II SUBUNIT B1 CTD PHOSPHATASE RPAP2-RELATED"/>
    <property type="match status" value="1"/>
</dbReference>
<evidence type="ECO:0000256" key="9">
    <source>
        <dbReference type="ARBA" id="ARBA00047761"/>
    </source>
</evidence>
<keyword evidence="6 12" id="KW-0862">Zinc</keyword>
<accession>A0A0B6ZB40</accession>
<organism evidence="14">
    <name type="scientific">Arion vulgaris</name>
    <dbReference type="NCBI Taxonomy" id="1028688"/>
    <lineage>
        <taxon>Eukaryota</taxon>
        <taxon>Metazoa</taxon>
        <taxon>Spiralia</taxon>
        <taxon>Lophotrochozoa</taxon>
        <taxon>Mollusca</taxon>
        <taxon>Gastropoda</taxon>
        <taxon>Heterobranchia</taxon>
        <taxon>Euthyneura</taxon>
        <taxon>Panpulmonata</taxon>
        <taxon>Eupulmonata</taxon>
        <taxon>Stylommatophora</taxon>
        <taxon>Helicina</taxon>
        <taxon>Arionoidea</taxon>
        <taxon>Arionidae</taxon>
        <taxon>Arion</taxon>
    </lineage>
</organism>
<evidence type="ECO:0000256" key="10">
    <source>
        <dbReference type="ARBA" id="ARBA00048336"/>
    </source>
</evidence>
<keyword evidence="7 12" id="KW-0904">Protein phosphatase</keyword>
<dbReference type="GO" id="GO:0008420">
    <property type="term" value="F:RNA polymerase II CTD heptapeptide repeat phosphatase activity"/>
    <property type="evidence" value="ECO:0007669"/>
    <property type="project" value="UniProtKB-UniRule"/>
</dbReference>
<dbReference type="GO" id="GO:0008270">
    <property type="term" value="F:zinc ion binding"/>
    <property type="evidence" value="ECO:0007669"/>
    <property type="project" value="UniProtKB-KW"/>
</dbReference>
<dbReference type="InterPro" id="IPR038534">
    <property type="entry name" value="Rtr1/RPAP2_sf"/>
</dbReference>
<dbReference type="InterPro" id="IPR007308">
    <property type="entry name" value="Rtr1/RPAP2_dom"/>
</dbReference>
<evidence type="ECO:0000259" key="13">
    <source>
        <dbReference type="PROSITE" id="PS51479"/>
    </source>
</evidence>
<name>A0A0B6ZB40_9EUPU</name>
<evidence type="ECO:0000256" key="6">
    <source>
        <dbReference type="ARBA" id="ARBA00022833"/>
    </source>
</evidence>
<evidence type="ECO:0000256" key="7">
    <source>
        <dbReference type="ARBA" id="ARBA00022912"/>
    </source>
</evidence>
<evidence type="ECO:0000256" key="12">
    <source>
        <dbReference type="RuleBase" id="RU367080"/>
    </source>
</evidence>
<feature type="non-terminal residue" evidence="14">
    <location>
        <position position="446"/>
    </location>
</feature>
<dbReference type="PANTHER" id="PTHR14732">
    <property type="entry name" value="RNA POLYMERASE II SUBUNIT B1 CTD PHOSPHATASE RPAP2-RELATED"/>
    <property type="match status" value="1"/>
</dbReference>
<dbReference type="EMBL" id="HACG01018291">
    <property type="protein sequence ID" value="CEK65156.1"/>
    <property type="molecule type" value="Transcribed_RNA"/>
</dbReference>
<protein>
    <recommendedName>
        <fullName evidence="12">RNA polymerase II subunit B1 CTD phosphatase RPAP2 homolog</fullName>
        <ecNumber evidence="12">3.1.3.16</ecNumber>
    </recommendedName>
</protein>
<dbReference type="InterPro" id="IPR039693">
    <property type="entry name" value="Rtr1/RPAP2"/>
</dbReference>
<gene>
    <name evidence="14" type="primary">ORF54104</name>
</gene>
<reference evidence="14" key="1">
    <citation type="submission" date="2014-12" db="EMBL/GenBank/DDBJ databases">
        <title>Insight into the proteome of Arion vulgaris.</title>
        <authorList>
            <person name="Aradska J."/>
            <person name="Bulat T."/>
            <person name="Smidak R."/>
            <person name="Sarate P."/>
            <person name="Gangsoo J."/>
            <person name="Sialana F."/>
            <person name="Bilban M."/>
            <person name="Lubec G."/>
        </authorList>
    </citation>
    <scope>NUCLEOTIDE SEQUENCE</scope>
    <source>
        <tissue evidence="14">Skin</tissue>
    </source>
</reference>
<comment type="catalytic activity">
    <reaction evidence="10 12">
        <text>O-phospho-L-threonyl-[protein] + H2O = L-threonyl-[protein] + phosphate</text>
        <dbReference type="Rhea" id="RHEA:47004"/>
        <dbReference type="Rhea" id="RHEA-COMP:11060"/>
        <dbReference type="Rhea" id="RHEA-COMP:11605"/>
        <dbReference type="ChEBI" id="CHEBI:15377"/>
        <dbReference type="ChEBI" id="CHEBI:30013"/>
        <dbReference type="ChEBI" id="CHEBI:43474"/>
        <dbReference type="ChEBI" id="CHEBI:61977"/>
        <dbReference type="EC" id="3.1.3.16"/>
    </reaction>
</comment>